<name>A0A6A6QZ04_9PEZI</name>
<dbReference type="PANTHER" id="PTHR10039">
    <property type="entry name" value="AMELOGENIN"/>
    <property type="match status" value="1"/>
</dbReference>
<feature type="domain" description="DUF7791" evidence="1">
    <location>
        <begin position="143"/>
        <end position="271"/>
    </location>
</feature>
<dbReference type="Proteomes" id="UP000799750">
    <property type="component" value="Unassembled WGS sequence"/>
</dbReference>
<dbReference type="AlphaFoldDB" id="A0A6A6QZ04"/>
<dbReference type="Pfam" id="PF25053">
    <property type="entry name" value="DUF7791"/>
    <property type="match status" value="1"/>
</dbReference>
<proteinExistence type="predicted"/>
<gene>
    <name evidence="2" type="ORF">BU16DRAFT_581203</name>
</gene>
<keyword evidence="3" id="KW-1185">Reference proteome</keyword>
<dbReference type="EMBL" id="MU004187">
    <property type="protein sequence ID" value="KAF2497244.1"/>
    <property type="molecule type" value="Genomic_DNA"/>
</dbReference>
<dbReference type="InterPro" id="IPR056693">
    <property type="entry name" value="DUF7791"/>
</dbReference>
<sequence>MELVDFLICLTKSPNIKVCLSSRPWNVFENAFEHLTRKLRVQDLTRDDIRCYVRDSINQDARFAKLKVRDPRSQDLVEEIVDKADGVFLWVVLVVRSLKQGLLNADNIATLRKRLRKLPGDLDKFFRHILNQVEDVYWEGTTQAFEMALTAQEPLPLQVFSVLDEENPDHAVSGLIPHLPPPAVEDALKDLEKRLDARCKGLLEVCKPQRIPYGDNRSYWGRITVNFLHRTARDFLRIREVQQRLHDRLETPFDANEAICKGYLIQIRSLQGGFHDFEGTLHNITFYAPNVRIDCQRAILDTFSKLVREVHADPSEAANSECDLHLQRHFVQKGLHDYLRDKLQRNPHALTPTPEHGRKLLYTALFPNEIGYDSREERNAQILGSPEMVRLLIESGCNLVSSDPGSGTSPVEAFFSFLRSAAVTPERQENWYQLIDVFIPYLPSTISWVPDFGGLAQFFDVISTADQAMGLKALLPEIHCSNNDVHSMHSDELRCNYEYQTKGNITARAPHYSEDLTPPLKRRRLDDHLRRPPHCLEFEASYLKTHD</sequence>
<protein>
    <recommendedName>
        <fullName evidence="1">DUF7791 domain-containing protein</fullName>
    </recommendedName>
</protein>
<organism evidence="2 3">
    <name type="scientific">Lophium mytilinum</name>
    <dbReference type="NCBI Taxonomy" id="390894"/>
    <lineage>
        <taxon>Eukaryota</taxon>
        <taxon>Fungi</taxon>
        <taxon>Dikarya</taxon>
        <taxon>Ascomycota</taxon>
        <taxon>Pezizomycotina</taxon>
        <taxon>Dothideomycetes</taxon>
        <taxon>Pleosporomycetidae</taxon>
        <taxon>Mytilinidiales</taxon>
        <taxon>Mytilinidiaceae</taxon>
        <taxon>Lophium</taxon>
    </lineage>
</organism>
<evidence type="ECO:0000313" key="2">
    <source>
        <dbReference type="EMBL" id="KAF2497244.1"/>
    </source>
</evidence>
<dbReference type="PANTHER" id="PTHR10039:SF5">
    <property type="entry name" value="NACHT DOMAIN-CONTAINING PROTEIN"/>
    <property type="match status" value="1"/>
</dbReference>
<reference evidence="2" key="1">
    <citation type="journal article" date="2020" name="Stud. Mycol.">
        <title>101 Dothideomycetes genomes: a test case for predicting lifestyles and emergence of pathogens.</title>
        <authorList>
            <person name="Haridas S."/>
            <person name="Albert R."/>
            <person name="Binder M."/>
            <person name="Bloem J."/>
            <person name="Labutti K."/>
            <person name="Salamov A."/>
            <person name="Andreopoulos B."/>
            <person name="Baker S."/>
            <person name="Barry K."/>
            <person name="Bills G."/>
            <person name="Bluhm B."/>
            <person name="Cannon C."/>
            <person name="Castanera R."/>
            <person name="Culley D."/>
            <person name="Daum C."/>
            <person name="Ezra D."/>
            <person name="Gonzalez J."/>
            <person name="Henrissat B."/>
            <person name="Kuo A."/>
            <person name="Liang C."/>
            <person name="Lipzen A."/>
            <person name="Lutzoni F."/>
            <person name="Magnuson J."/>
            <person name="Mondo S."/>
            <person name="Nolan M."/>
            <person name="Ohm R."/>
            <person name="Pangilinan J."/>
            <person name="Park H.-J."/>
            <person name="Ramirez L."/>
            <person name="Alfaro M."/>
            <person name="Sun H."/>
            <person name="Tritt A."/>
            <person name="Yoshinaga Y."/>
            <person name="Zwiers L.-H."/>
            <person name="Turgeon B."/>
            <person name="Goodwin S."/>
            <person name="Spatafora J."/>
            <person name="Crous P."/>
            <person name="Grigoriev I."/>
        </authorList>
    </citation>
    <scope>NUCLEOTIDE SEQUENCE</scope>
    <source>
        <strain evidence="2">CBS 269.34</strain>
    </source>
</reference>
<accession>A0A6A6QZ04</accession>
<evidence type="ECO:0000313" key="3">
    <source>
        <dbReference type="Proteomes" id="UP000799750"/>
    </source>
</evidence>
<dbReference type="OrthoDB" id="443402at2759"/>
<evidence type="ECO:0000259" key="1">
    <source>
        <dbReference type="Pfam" id="PF25053"/>
    </source>
</evidence>